<dbReference type="EMBL" id="BGZK01000843">
    <property type="protein sequence ID" value="GBP62540.1"/>
    <property type="molecule type" value="Genomic_DNA"/>
</dbReference>
<comment type="similarity">
    <text evidence="1">Belongs to the dynein light chain Tctex-type family.</text>
</comment>
<evidence type="ECO:0000313" key="3">
    <source>
        <dbReference type="Proteomes" id="UP000299102"/>
    </source>
</evidence>
<proteinExistence type="inferred from homology"/>
<organism evidence="2 3">
    <name type="scientific">Eumeta variegata</name>
    <name type="common">Bagworm moth</name>
    <name type="synonym">Eumeta japonica</name>
    <dbReference type="NCBI Taxonomy" id="151549"/>
    <lineage>
        <taxon>Eukaryota</taxon>
        <taxon>Metazoa</taxon>
        <taxon>Ecdysozoa</taxon>
        <taxon>Arthropoda</taxon>
        <taxon>Hexapoda</taxon>
        <taxon>Insecta</taxon>
        <taxon>Pterygota</taxon>
        <taxon>Neoptera</taxon>
        <taxon>Endopterygota</taxon>
        <taxon>Lepidoptera</taxon>
        <taxon>Glossata</taxon>
        <taxon>Ditrysia</taxon>
        <taxon>Tineoidea</taxon>
        <taxon>Psychidae</taxon>
        <taxon>Oiketicinae</taxon>
        <taxon>Eumeta</taxon>
    </lineage>
</organism>
<evidence type="ECO:0000313" key="2">
    <source>
        <dbReference type="EMBL" id="GBP62540.1"/>
    </source>
</evidence>
<evidence type="ECO:0000256" key="1">
    <source>
        <dbReference type="ARBA" id="ARBA00005361"/>
    </source>
</evidence>
<dbReference type="OrthoDB" id="10248487at2759"/>
<dbReference type="GO" id="GO:0005868">
    <property type="term" value="C:cytoplasmic dynein complex"/>
    <property type="evidence" value="ECO:0007669"/>
    <property type="project" value="TreeGrafter"/>
</dbReference>
<name>A0A4C1XHH1_EUMVA</name>
<accession>A0A4C1XHH1</accession>
<dbReference type="GO" id="GO:0007018">
    <property type="term" value="P:microtubule-based movement"/>
    <property type="evidence" value="ECO:0007669"/>
    <property type="project" value="TreeGrafter"/>
</dbReference>
<dbReference type="CDD" id="cd21451">
    <property type="entry name" value="DLC-like_TCTEX1D"/>
    <property type="match status" value="1"/>
</dbReference>
<dbReference type="STRING" id="151549.A0A4C1XHH1"/>
<dbReference type="Proteomes" id="UP000299102">
    <property type="component" value="Unassembled WGS sequence"/>
</dbReference>
<comment type="caution">
    <text evidence="2">The sequence shown here is derived from an EMBL/GenBank/DDBJ whole genome shotgun (WGS) entry which is preliminary data.</text>
</comment>
<dbReference type="InterPro" id="IPR005334">
    <property type="entry name" value="Tctex-1-like"/>
</dbReference>
<dbReference type="GO" id="GO:0045505">
    <property type="term" value="F:dynein intermediate chain binding"/>
    <property type="evidence" value="ECO:0007669"/>
    <property type="project" value="TreeGrafter"/>
</dbReference>
<dbReference type="Pfam" id="PF03645">
    <property type="entry name" value="Tctex-1"/>
    <property type="match status" value="1"/>
</dbReference>
<keyword evidence="3" id="KW-1185">Reference proteome</keyword>
<sequence length="131" mass="15452">MDVEETQPPKNRVWTHQPTYRLNSKKPFSVETVEKILRQVIDNELAEVEYNEKAIPELCTTLAGIIRDAIKEENYDRYRIIVAVSIGQLRQQSAHVYHAFLWDHERDDFAHHNFHNCHIYANAVVYAVYLD</sequence>
<protein>
    <submittedName>
        <fullName evidence="2">Tctex1 domain-containing protein 1</fullName>
    </submittedName>
</protein>
<dbReference type="Gene3D" id="3.30.1140.40">
    <property type="entry name" value="Tctex-1"/>
    <property type="match status" value="1"/>
</dbReference>
<dbReference type="PANTHER" id="PTHR21255">
    <property type="entry name" value="T-COMPLEX-ASSOCIATED-TESTIS-EXPRESSED 1/ DYNEIN LIGHT CHAIN"/>
    <property type="match status" value="1"/>
</dbReference>
<dbReference type="PANTHER" id="PTHR21255:SF69">
    <property type="entry name" value="AT23443P"/>
    <property type="match status" value="1"/>
</dbReference>
<gene>
    <name evidence="2" type="primary">tctex1d1</name>
    <name evidence="2" type="ORF">EVAR_21912_1</name>
</gene>
<dbReference type="InterPro" id="IPR038586">
    <property type="entry name" value="Tctex-1-like_sf"/>
</dbReference>
<dbReference type="GO" id="GO:0005737">
    <property type="term" value="C:cytoplasm"/>
    <property type="evidence" value="ECO:0007669"/>
    <property type="project" value="TreeGrafter"/>
</dbReference>
<dbReference type="AlphaFoldDB" id="A0A4C1XHH1"/>
<reference evidence="2 3" key="1">
    <citation type="journal article" date="2019" name="Commun. Biol.">
        <title>The bagworm genome reveals a unique fibroin gene that provides high tensile strength.</title>
        <authorList>
            <person name="Kono N."/>
            <person name="Nakamura H."/>
            <person name="Ohtoshi R."/>
            <person name="Tomita M."/>
            <person name="Numata K."/>
            <person name="Arakawa K."/>
        </authorList>
    </citation>
    <scope>NUCLEOTIDE SEQUENCE [LARGE SCALE GENOMIC DNA]</scope>
</reference>